<accession>A0A645BNN9</accession>
<protein>
    <submittedName>
        <fullName evidence="1">Uncharacterized protein</fullName>
    </submittedName>
</protein>
<reference evidence="1" key="1">
    <citation type="submission" date="2019-08" db="EMBL/GenBank/DDBJ databases">
        <authorList>
            <person name="Kucharzyk K."/>
            <person name="Murdoch R.W."/>
            <person name="Higgins S."/>
            <person name="Loffler F."/>
        </authorList>
    </citation>
    <scope>NUCLEOTIDE SEQUENCE</scope>
</reference>
<dbReference type="AlphaFoldDB" id="A0A645BNN9"/>
<gene>
    <name evidence="1" type="ORF">SDC9_113098</name>
</gene>
<evidence type="ECO:0000313" key="1">
    <source>
        <dbReference type="EMBL" id="MPM66191.1"/>
    </source>
</evidence>
<proteinExistence type="predicted"/>
<name>A0A645BNN9_9ZZZZ</name>
<comment type="caution">
    <text evidence="1">The sequence shown here is derived from an EMBL/GenBank/DDBJ whole genome shotgun (WGS) entry which is preliminary data.</text>
</comment>
<organism evidence="1">
    <name type="scientific">bioreactor metagenome</name>
    <dbReference type="NCBI Taxonomy" id="1076179"/>
    <lineage>
        <taxon>unclassified sequences</taxon>
        <taxon>metagenomes</taxon>
        <taxon>ecological metagenomes</taxon>
    </lineage>
</organism>
<sequence>MEYLKGREMALLQILSAGENRSSETIETQCIVIV</sequence>
<dbReference type="EMBL" id="VSSQ01020937">
    <property type="protein sequence ID" value="MPM66191.1"/>
    <property type="molecule type" value="Genomic_DNA"/>
</dbReference>